<proteinExistence type="predicted"/>
<dbReference type="EMBL" id="CP018632">
    <property type="protein sequence ID" value="ASJ70212.1"/>
    <property type="molecule type" value="Genomic_DNA"/>
</dbReference>
<sequence length="158" mass="17914">MIIAYIALAMLLLGFNLYSYWSWIVKTLTNVVMIFFFGVIYHSWPAVQGWPTERDLPPQFYLHAVNVAEPHRIYLWGTELQHGMSQNEPRAYSLPYTPALHDKVDKASRKLRKGLPVIGEVSNSLGNNTDLGSLEQTRITDQQIVFVDAPQGLVPGKN</sequence>
<reference evidence="1 2" key="1">
    <citation type="submission" date="2016-12" db="EMBL/GenBank/DDBJ databases">
        <authorList>
            <person name="Song W.-J."/>
            <person name="Kurnit D.M."/>
        </authorList>
    </citation>
    <scope>NUCLEOTIDE SEQUENCE [LARGE SCALE GENOMIC DNA]</scope>
    <source>
        <strain evidence="1 2">IMCC3135</strain>
    </source>
</reference>
<evidence type="ECO:0000313" key="2">
    <source>
        <dbReference type="Proteomes" id="UP000250079"/>
    </source>
</evidence>
<dbReference type="OrthoDB" id="7061264at2"/>
<protein>
    <submittedName>
        <fullName evidence="1">Uncharacterized protein</fullName>
    </submittedName>
</protein>
<dbReference type="KEGG" id="gai:IMCC3135_00430"/>
<keyword evidence="2" id="KW-1185">Reference proteome</keyword>
<gene>
    <name evidence="1" type="ORF">IMCC3135_00430</name>
</gene>
<dbReference type="Proteomes" id="UP000250079">
    <property type="component" value="Chromosome"/>
</dbReference>
<evidence type="ECO:0000313" key="1">
    <source>
        <dbReference type="EMBL" id="ASJ70212.1"/>
    </source>
</evidence>
<accession>A0A2Z2NG39</accession>
<dbReference type="RefSeq" id="WP_088915775.1">
    <property type="nucleotide sequence ID" value="NZ_CP018632.1"/>
</dbReference>
<organism evidence="1 2">
    <name type="scientific">Granulosicoccus antarcticus IMCC3135</name>
    <dbReference type="NCBI Taxonomy" id="1192854"/>
    <lineage>
        <taxon>Bacteria</taxon>
        <taxon>Pseudomonadati</taxon>
        <taxon>Pseudomonadota</taxon>
        <taxon>Gammaproteobacteria</taxon>
        <taxon>Chromatiales</taxon>
        <taxon>Granulosicoccaceae</taxon>
        <taxon>Granulosicoccus</taxon>
    </lineage>
</organism>
<dbReference type="AlphaFoldDB" id="A0A2Z2NG39"/>
<name>A0A2Z2NG39_9GAMM</name>